<dbReference type="SUPFAM" id="SSF53623">
    <property type="entry name" value="MurD-like peptide ligases, catalytic domain"/>
    <property type="match status" value="1"/>
</dbReference>
<dbReference type="Gene3D" id="3.40.1390.10">
    <property type="entry name" value="MurE/MurF, N-terminal domain"/>
    <property type="match status" value="1"/>
</dbReference>
<dbReference type="GO" id="GO:0005524">
    <property type="term" value="F:ATP binding"/>
    <property type="evidence" value="ECO:0007669"/>
    <property type="project" value="InterPro"/>
</dbReference>
<dbReference type="InterPro" id="IPR036565">
    <property type="entry name" value="Mur-like_cat_sf"/>
</dbReference>
<dbReference type="GO" id="GO:0016881">
    <property type="term" value="F:acid-amino acid ligase activity"/>
    <property type="evidence" value="ECO:0007669"/>
    <property type="project" value="InterPro"/>
</dbReference>
<organism evidence="3">
    <name type="scientific">Ostreococcus mediterraneus</name>
    <dbReference type="NCBI Taxonomy" id="1486918"/>
    <lineage>
        <taxon>Eukaryota</taxon>
        <taxon>Viridiplantae</taxon>
        <taxon>Chlorophyta</taxon>
        <taxon>Mamiellophyceae</taxon>
        <taxon>Mamiellales</taxon>
        <taxon>Bathycoccaceae</taxon>
        <taxon>Ostreococcus</taxon>
    </lineage>
</organism>
<dbReference type="InterPro" id="IPR013221">
    <property type="entry name" value="Mur_ligase_cen"/>
</dbReference>
<evidence type="ECO:0000259" key="2">
    <source>
        <dbReference type="Pfam" id="PF08245"/>
    </source>
</evidence>
<dbReference type="InterPro" id="IPR036615">
    <property type="entry name" value="Mur_ligase_C_dom_sf"/>
</dbReference>
<dbReference type="InterPro" id="IPR004101">
    <property type="entry name" value="Mur_ligase_C"/>
</dbReference>
<proteinExistence type="predicted"/>
<dbReference type="SUPFAM" id="SSF53244">
    <property type="entry name" value="MurD-like peptide ligases, peptide-binding domain"/>
    <property type="match status" value="1"/>
</dbReference>
<dbReference type="AlphaFoldDB" id="A0A7S0KND9"/>
<dbReference type="PANTHER" id="PTHR23135">
    <property type="entry name" value="MUR LIGASE FAMILY MEMBER"/>
    <property type="match status" value="1"/>
</dbReference>
<evidence type="ECO:0000259" key="1">
    <source>
        <dbReference type="Pfam" id="PF02875"/>
    </source>
</evidence>
<protein>
    <recommendedName>
        <fullName evidence="4">Mur ligase central domain-containing protein</fullName>
    </recommendedName>
</protein>
<dbReference type="Gene3D" id="3.90.190.20">
    <property type="entry name" value="Mur ligase, C-terminal domain"/>
    <property type="match status" value="1"/>
</dbReference>
<feature type="domain" description="Mur ligase central" evidence="2">
    <location>
        <begin position="237"/>
        <end position="476"/>
    </location>
</feature>
<name>A0A7S0KND9_9CHLO</name>
<dbReference type="Gene3D" id="3.40.1190.10">
    <property type="entry name" value="Mur-like, catalytic domain"/>
    <property type="match status" value="1"/>
</dbReference>
<dbReference type="Pfam" id="PF02875">
    <property type="entry name" value="Mur_ligase_C"/>
    <property type="match status" value="1"/>
</dbReference>
<evidence type="ECO:0000313" key="3">
    <source>
        <dbReference type="EMBL" id="CAD8587395.1"/>
    </source>
</evidence>
<reference evidence="3" key="1">
    <citation type="submission" date="2021-01" db="EMBL/GenBank/DDBJ databases">
        <authorList>
            <person name="Corre E."/>
            <person name="Pelletier E."/>
            <person name="Niang G."/>
            <person name="Scheremetjew M."/>
            <person name="Finn R."/>
            <person name="Kale V."/>
            <person name="Holt S."/>
            <person name="Cochrane G."/>
            <person name="Meng A."/>
            <person name="Brown T."/>
            <person name="Cohen L."/>
        </authorList>
    </citation>
    <scope>NUCLEOTIDE SEQUENCE</scope>
    <source>
        <strain evidence="3">Clade-D-RCC2572</strain>
    </source>
</reference>
<feature type="domain" description="Mur ligase C-terminal" evidence="1">
    <location>
        <begin position="499"/>
        <end position="662"/>
    </location>
</feature>
<dbReference type="Pfam" id="PF08245">
    <property type="entry name" value="Mur_ligase_M"/>
    <property type="match status" value="1"/>
</dbReference>
<accession>A0A7S0KND9</accession>
<evidence type="ECO:0008006" key="4">
    <source>
        <dbReference type="Google" id="ProtNLM"/>
    </source>
</evidence>
<sequence length="721" mass="77282">MTRTMRWMGCVDGGDGERGARVARTWAGMSNGANVVAGAGRARAARLGAARARRVFAVGDDGDVLLGGMFDDDDGGDGDLIAEATAMALELADDVAEGEYSIDDDELARVGEDVEGESFDDGDASVALLREIFEEANVTAAWVALDDDEDVEISGIANEINALLSGDLFVCSKGDDCANAAREAVAAGAVAVVSDREIDGLADVPMAIVEDIDAALADIARVFYGDPSKALTAIALAGNVGKTTTSYLVKAVFEEADIKMGLVGSNGNYVDDDLKLTAQGGVWERDEEDVTRDRACTSPGWLAPYRGKYEFEELGSDALQFQQLTAGILDNGAQAAVMEVSAEQIRCKATRGMNFDIVALTSLDGARVNYNGLDAEYTAHVAEVFKGLSNAETQRAVINKDEIDSDLFEEYASSVPIVTYTTDLDNRVGADVFPARVDYSLFETAISLSTPAGNVEVVVGLVGEHMVGPICCAAAIGLAAEIPLDVIAAGLEAIEVIPGRMELIDEGQEFSVLVDSANTPEAIERAIRSVRATGCARVITVLGCEGEDENRGQRAVVGKVAHDLSDVLFITNDSPRAENPYEILEDICGGFRTEIYESDKIREEALFPFLKDMYQVHENARYECMRLQNLVRRYIMVDRYHAIRAAIGMAEPDDVVLILGRGAKDYFIVGREKHWFEDALEARDALKKIGAIQASGVDTRNLPWASISARATNPSAGNLLD</sequence>
<dbReference type="PANTHER" id="PTHR23135:SF4">
    <property type="entry name" value="UDP-N-ACETYLMURAMOYL-L-ALANYL-D-GLUTAMATE--2,6-DIAMINOPIMELATE LIGASE MURE HOMOLOG, CHLOROPLASTIC"/>
    <property type="match status" value="1"/>
</dbReference>
<dbReference type="EMBL" id="HBEW01007606">
    <property type="protein sequence ID" value="CAD8587395.1"/>
    <property type="molecule type" value="Transcribed_RNA"/>
</dbReference>
<gene>
    <name evidence="3" type="ORF">OMED0929_LOCUS6424</name>
</gene>